<evidence type="ECO:0000256" key="5">
    <source>
        <dbReference type="RuleBase" id="RU364019"/>
    </source>
</evidence>
<dbReference type="OrthoDB" id="250802at2759"/>
<keyword evidence="8" id="KW-1185">Reference proteome</keyword>
<keyword evidence="2 5" id="KW-0813">Transport</keyword>
<keyword evidence="6" id="KW-0175">Coiled coil</keyword>
<dbReference type="Gene3D" id="1.20.5.2950">
    <property type="match status" value="1"/>
</dbReference>
<dbReference type="FunFam" id="1.20.5.2950:FF:000001">
    <property type="entry name" value="V-type proton ATPase subunit G"/>
    <property type="match status" value="1"/>
</dbReference>
<name>A0A9W8B4R9_9FUNG</name>
<evidence type="ECO:0000256" key="4">
    <source>
        <dbReference type="ARBA" id="ARBA00023065"/>
    </source>
</evidence>
<comment type="caution">
    <text evidence="7">The sequence shown here is derived from an EMBL/GenBank/DDBJ whole genome shotgun (WGS) entry which is preliminary data.</text>
</comment>
<comment type="subunit">
    <text evidence="5">V-ATPase is a heteromultimeric enzyme made up of two complexes: the ATP-hydrolytic V1 complex and the proton translocation V0 complex.</text>
</comment>
<proteinExistence type="inferred from homology"/>
<evidence type="ECO:0000313" key="8">
    <source>
        <dbReference type="Proteomes" id="UP001151582"/>
    </source>
</evidence>
<evidence type="ECO:0000313" key="7">
    <source>
        <dbReference type="EMBL" id="KAJ1983442.1"/>
    </source>
</evidence>
<sequence>MSSSNQGIQTLLEAEKEAAKTVERARQYRVQKLKEARSEAAKEIEELKAKKTNELAQYEQQHSGSSDQLAKQIEADTEVKIRELEQAFATHKDKVIQKLLETLTQVEANVHPNVRKVE</sequence>
<dbReference type="AlphaFoldDB" id="A0A9W8B4R9"/>
<dbReference type="PANTHER" id="PTHR12713">
    <property type="entry name" value="VACUOLAR ATP SYNTHASE SUBUNIT G"/>
    <property type="match status" value="1"/>
</dbReference>
<feature type="coiled-coil region" evidence="6">
    <location>
        <begin position="11"/>
        <end position="61"/>
    </location>
</feature>
<dbReference type="PANTHER" id="PTHR12713:SF11">
    <property type="entry name" value="V-TYPE PROTON ATPASE SUBUNIT G"/>
    <property type="match status" value="1"/>
</dbReference>
<dbReference type="Proteomes" id="UP001151582">
    <property type="component" value="Unassembled WGS sequence"/>
</dbReference>
<gene>
    <name evidence="7" type="ORF">H4R34_001276</name>
</gene>
<organism evidence="7 8">
    <name type="scientific">Dimargaris verticillata</name>
    <dbReference type="NCBI Taxonomy" id="2761393"/>
    <lineage>
        <taxon>Eukaryota</taxon>
        <taxon>Fungi</taxon>
        <taxon>Fungi incertae sedis</taxon>
        <taxon>Zoopagomycota</taxon>
        <taxon>Kickxellomycotina</taxon>
        <taxon>Dimargaritomycetes</taxon>
        <taxon>Dimargaritales</taxon>
        <taxon>Dimargaritaceae</taxon>
        <taxon>Dimargaris</taxon>
    </lineage>
</organism>
<dbReference type="InterPro" id="IPR005124">
    <property type="entry name" value="V-ATPase_G"/>
</dbReference>
<evidence type="ECO:0000256" key="3">
    <source>
        <dbReference type="ARBA" id="ARBA00022781"/>
    </source>
</evidence>
<dbReference type="GO" id="GO:0000221">
    <property type="term" value="C:vacuolar proton-transporting V-type ATPase, V1 domain"/>
    <property type="evidence" value="ECO:0007669"/>
    <property type="project" value="TreeGrafter"/>
</dbReference>
<dbReference type="EMBL" id="JANBQB010000055">
    <property type="protein sequence ID" value="KAJ1983442.1"/>
    <property type="molecule type" value="Genomic_DNA"/>
</dbReference>
<evidence type="ECO:0000256" key="2">
    <source>
        <dbReference type="ARBA" id="ARBA00022448"/>
    </source>
</evidence>
<dbReference type="Pfam" id="PF03179">
    <property type="entry name" value="V-ATPase_G"/>
    <property type="match status" value="1"/>
</dbReference>
<dbReference type="GO" id="GO:0016887">
    <property type="term" value="F:ATP hydrolysis activity"/>
    <property type="evidence" value="ECO:0007669"/>
    <property type="project" value="TreeGrafter"/>
</dbReference>
<evidence type="ECO:0000256" key="1">
    <source>
        <dbReference type="ARBA" id="ARBA00010066"/>
    </source>
</evidence>
<keyword evidence="4 5" id="KW-0406">Ion transport</keyword>
<comment type="similarity">
    <text evidence="1 5">Belongs to the V-ATPase G subunit family.</text>
</comment>
<reference evidence="7" key="1">
    <citation type="submission" date="2022-07" db="EMBL/GenBank/DDBJ databases">
        <title>Phylogenomic reconstructions and comparative analyses of Kickxellomycotina fungi.</title>
        <authorList>
            <person name="Reynolds N.K."/>
            <person name="Stajich J.E."/>
            <person name="Barry K."/>
            <person name="Grigoriev I.V."/>
            <person name="Crous P."/>
            <person name="Smith M.E."/>
        </authorList>
    </citation>
    <scope>NUCLEOTIDE SEQUENCE</scope>
    <source>
        <strain evidence="7">RSA 567</strain>
    </source>
</reference>
<accession>A0A9W8B4R9</accession>
<keyword evidence="3 5" id="KW-0375">Hydrogen ion transport</keyword>
<dbReference type="GO" id="GO:0046961">
    <property type="term" value="F:proton-transporting ATPase activity, rotational mechanism"/>
    <property type="evidence" value="ECO:0007669"/>
    <property type="project" value="InterPro"/>
</dbReference>
<dbReference type="NCBIfam" id="TIGR01147">
    <property type="entry name" value="V_ATP_synt_G"/>
    <property type="match status" value="1"/>
</dbReference>
<protein>
    <recommendedName>
        <fullName evidence="5">V-type proton ATPase subunit G</fullName>
    </recommendedName>
</protein>
<evidence type="ECO:0000256" key="6">
    <source>
        <dbReference type="SAM" id="Coils"/>
    </source>
</evidence>
<comment type="function">
    <text evidence="5">Subunit of the V1 complex of vacuolar(H+)-ATPase (V-ATPase), a multisubunit enzyme composed of a peripheral complex (V1) that hydrolyzes ATP and a membrane integral complex (V0) that translocates protons. V-ATPase is responsible for acidifying and maintaining the pH of intracellular compartments and in some cell types, is targeted to the plasma membrane, where it is responsible for acidifying the extracellular environment.</text>
</comment>